<gene>
    <name evidence="2" type="ORF">FTO68_07460</name>
</gene>
<dbReference type="PANTHER" id="PTHR43471">
    <property type="entry name" value="ABC TRANSPORTER PERMEASE"/>
    <property type="match status" value="1"/>
</dbReference>
<evidence type="ECO:0000313" key="3">
    <source>
        <dbReference type="Proteomes" id="UP001524383"/>
    </source>
</evidence>
<keyword evidence="1" id="KW-1133">Transmembrane helix</keyword>
<accession>A0ABD4TJ82</accession>
<keyword evidence="1" id="KW-0812">Transmembrane</keyword>
<feature type="transmembrane region" description="Helical" evidence="1">
    <location>
        <begin position="21"/>
        <end position="42"/>
    </location>
</feature>
<sequence>MSNGLFVVAGKEFADSFRNRTVLAIFAIFFAITIIGMIGGIAEYQDTLDSYNERLSTAGTVERGLMDTRPSPMIVFESVGALLVTMGALLGITAGFDLITRERETKSLKVLLSHPVFRDEVINGKAIGAGGALAFIFAATIAVSIALLLITGIVPGAEEWSSIMIFAFSAFLMIVAYFAIGLCMSAISETSGAALIYTLIIFILLSGLLPVLVENGAADAIAGDPPSMPRTIQSTPAEGDMGAFQALTDTEEFQQFRFEMQDWWSRRQAVIDIAALFSPTMSFNAISDTLITSQTVQVRTGPGGGMYAQATANTSGSILSHLLALLVFPAVFFGIAYMRFMRMDLR</sequence>
<name>A0ABD4TJ82_9EURY</name>
<proteinExistence type="predicted"/>
<evidence type="ECO:0000256" key="1">
    <source>
        <dbReference type="SAM" id="Phobius"/>
    </source>
</evidence>
<dbReference type="Proteomes" id="UP001524383">
    <property type="component" value="Unassembled WGS sequence"/>
</dbReference>
<keyword evidence="3" id="KW-1185">Reference proteome</keyword>
<keyword evidence="1" id="KW-0472">Membrane</keyword>
<protein>
    <submittedName>
        <fullName evidence="2">ABC transporter permease</fullName>
    </submittedName>
</protein>
<dbReference type="RefSeq" id="WP_255332772.1">
    <property type="nucleotide sequence ID" value="NZ_VOTZ01000014.1"/>
</dbReference>
<dbReference type="AlphaFoldDB" id="A0ABD4TJ82"/>
<feature type="transmembrane region" description="Helical" evidence="1">
    <location>
        <begin position="194"/>
        <end position="213"/>
    </location>
</feature>
<feature type="transmembrane region" description="Helical" evidence="1">
    <location>
        <begin position="160"/>
        <end position="182"/>
    </location>
</feature>
<dbReference type="GO" id="GO:0005886">
    <property type="term" value="C:plasma membrane"/>
    <property type="evidence" value="ECO:0007669"/>
    <property type="project" value="UniProtKB-SubCell"/>
</dbReference>
<feature type="transmembrane region" description="Helical" evidence="1">
    <location>
        <begin position="318"/>
        <end position="340"/>
    </location>
</feature>
<dbReference type="PANTHER" id="PTHR43471:SF13">
    <property type="entry name" value="ABC-2 TYPE TRANSPORT SYSTEM PERMEASE PROTEIN"/>
    <property type="match status" value="1"/>
</dbReference>
<feature type="transmembrane region" description="Helical" evidence="1">
    <location>
        <begin position="74"/>
        <end position="99"/>
    </location>
</feature>
<reference evidence="2 3" key="1">
    <citation type="submission" date="2019-08" db="EMBL/GenBank/DDBJ databases">
        <authorList>
            <person name="Chen S.-C."/>
            <person name="Lai M.-C."/>
            <person name="You Y.-T."/>
        </authorList>
    </citation>
    <scope>NUCLEOTIDE SEQUENCE [LARGE SCALE GENOMIC DNA]</scope>
    <source>
        <strain evidence="2 3">P2F9704a</strain>
    </source>
</reference>
<dbReference type="Pfam" id="PF12679">
    <property type="entry name" value="ABC2_membrane_2"/>
    <property type="match status" value="1"/>
</dbReference>
<evidence type="ECO:0000313" key="2">
    <source>
        <dbReference type="EMBL" id="MCQ1538821.1"/>
    </source>
</evidence>
<dbReference type="EMBL" id="VOTZ01000014">
    <property type="protein sequence ID" value="MCQ1538821.1"/>
    <property type="molecule type" value="Genomic_DNA"/>
</dbReference>
<comment type="caution">
    <text evidence="2">The sequence shown here is derived from an EMBL/GenBank/DDBJ whole genome shotgun (WGS) entry which is preliminary data.</text>
</comment>
<organism evidence="2 3">
    <name type="scientific">Methanocalculus taiwanensis</name>
    <dbReference type="NCBI Taxonomy" id="106207"/>
    <lineage>
        <taxon>Archaea</taxon>
        <taxon>Methanobacteriati</taxon>
        <taxon>Methanobacteriota</taxon>
        <taxon>Stenosarchaea group</taxon>
        <taxon>Methanomicrobia</taxon>
        <taxon>Methanomicrobiales</taxon>
        <taxon>Methanocalculaceae</taxon>
        <taxon>Methanocalculus</taxon>
    </lineage>
</organism>
<feature type="transmembrane region" description="Helical" evidence="1">
    <location>
        <begin position="132"/>
        <end position="154"/>
    </location>
</feature>